<dbReference type="AlphaFoldDB" id="A0A4R4E179"/>
<dbReference type="OrthoDB" id="24355at2"/>
<name>A0A4R4E179_9BACT</name>
<comment type="caution">
    <text evidence="1">The sequence shown here is derived from an EMBL/GenBank/DDBJ whole genome shotgun (WGS) entry which is preliminary data.</text>
</comment>
<accession>A0A4R4E179</accession>
<dbReference type="InterPro" id="IPR036188">
    <property type="entry name" value="FAD/NAD-bd_sf"/>
</dbReference>
<dbReference type="RefSeq" id="WP_131851491.1">
    <property type="nucleotide sequence ID" value="NZ_SKFH01000008.1"/>
</dbReference>
<organism evidence="1 2">
    <name type="scientific">Flaviaesturariibacter aridisoli</name>
    <dbReference type="NCBI Taxonomy" id="2545761"/>
    <lineage>
        <taxon>Bacteria</taxon>
        <taxon>Pseudomonadati</taxon>
        <taxon>Bacteroidota</taxon>
        <taxon>Chitinophagia</taxon>
        <taxon>Chitinophagales</taxon>
        <taxon>Chitinophagaceae</taxon>
        <taxon>Flaviaestuariibacter</taxon>
    </lineage>
</organism>
<proteinExistence type="predicted"/>
<dbReference type="Proteomes" id="UP000295164">
    <property type="component" value="Unassembled WGS sequence"/>
</dbReference>
<sequence length="395" mass="44500">MQATALPDARFEYEYLFAGSGCAGLSLLHHMIGAGLVEGKRILLVDADEKKANDRTWCFWEVGPGPFEAIVHRRWPLLDFYGPRFERALDIAPYEYKLIRGADFYRHCREAAARFPNIEFRQARIDSVFSSEEEGAGIRVGGETIRAQHVFSSLYEKPAPKPGTHWLLQHFKGRLIETAAPAFRPGRATLMDFRVNQAAGTSFVYVLPFSERQALVEYTLFTESLLAPAAYDAALDDYIGRFLELSGYTVLEEEFGVIPMTNHRFPQRQHHVVYLGTAGGRTKGSSGYTFRNIQKHSAAIVESLRRHGHPYAVPPPSRRHHFYDAVLLEILAKRSLEGADVFTDLFRKNDPRRVLRFLDNESSLAEELGIISTLPTLPFARAALRQLIHPAAAPG</sequence>
<gene>
    <name evidence="1" type="ORF">E0486_07275</name>
</gene>
<dbReference type="SUPFAM" id="SSF51905">
    <property type="entry name" value="FAD/NAD(P)-binding domain"/>
    <property type="match status" value="1"/>
</dbReference>
<evidence type="ECO:0000313" key="2">
    <source>
        <dbReference type="Proteomes" id="UP000295164"/>
    </source>
</evidence>
<dbReference type="EMBL" id="SKFH01000008">
    <property type="protein sequence ID" value="TCZ73146.1"/>
    <property type="molecule type" value="Genomic_DNA"/>
</dbReference>
<protein>
    <submittedName>
        <fullName evidence="1">Lycopene cyclase</fullName>
    </submittedName>
</protein>
<dbReference type="Pfam" id="PF05834">
    <property type="entry name" value="Lycopene_cycl"/>
    <property type="match status" value="1"/>
</dbReference>
<evidence type="ECO:0000313" key="1">
    <source>
        <dbReference type="EMBL" id="TCZ73146.1"/>
    </source>
</evidence>
<reference evidence="1 2" key="1">
    <citation type="submission" date="2019-03" db="EMBL/GenBank/DDBJ databases">
        <authorList>
            <person name="Kim M.K.M."/>
        </authorList>
    </citation>
    <scope>NUCLEOTIDE SEQUENCE [LARGE SCALE GENOMIC DNA]</scope>
    <source>
        <strain evidence="1 2">17J68-15</strain>
    </source>
</reference>
<keyword evidence="2" id="KW-1185">Reference proteome</keyword>